<keyword evidence="12" id="KW-1185">Reference proteome</keyword>
<reference evidence="11" key="1">
    <citation type="submission" date="2023-03" db="EMBL/GenBank/DDBJ databases">
        <title>Massive genome expansion in bonnet fungi (Mycena s.s.) driven by repeated elements and novel gene families across ecological guilds.</title>
        <authorList>
            <consortium name="Lawrence Berkeley National Laboratory"/>
            <person name="Harder C.B."/>
            <person name="Miyauchi S."/>
            <person name="Viragh M."/>
            <person name="Kuo A."/>
            <person name="Thoen E."/>
            <person name="Andreopoulos B."/>
            <person name="Lu D."/>
            <person name="Skrede I."/>
            <person name="Drula E."/>
            <person name="Henrissat B."/>
            <person name="Morin E."/>
            <person name="Kohler A."/>
            <person name="Barry K."/>
            <person name="LaButti K."/>
            <person name="Morin E."/>
            <person name="Salamov A."/>
            <person name="Lipzen A."/>
            <person name="Mereny Z."/>
            <person name="Hegedus B."/>
            <person name="Baldrian P."/>
            <person name="Stursova M."/>
            <person name="Weitz H."/>
            <person name="Taylor A."/>
            <person name="Grigoriev I.V."/>
            <person name="Nagy L.G."/>
            <person name="Martin F."/>
            <person name="Kauserud H."/>
        </authorList>
    </citation>
    <scope>NUCLEOTIDE SEQUENCE</scope>
    <source>
        <strain evidence="11">CBHHK002</strain>
    </source>
</reference>
<keyword evidence="9" id="KW-0472">Membrane</keyword>
<evidence type="ECO:0000313" key="12">
    <source>
        <dbReference type="Proteomes" id="UP001218218"/>
    </source>
</evidence>
<dbReference type="AlphaFoldDB" id="A0AAD6ZZE0"/>
<dbReference type="EMBL" id="JARIHO010000022">
    <property type="protein sequence ID" value="KAJ7343889.1"/>
    <property type="molecule type" value="Genomic_DNA"/>
</dbReference>
<organism evidence="11 12">
    <name type="scientific">Mycena albidolilacea</name>
    <dbReference type="NCBI Taxonomy" id="1033008"/>
    <lineage>
        <taxon>Eukaryota</taxon>
        <taxon>Fungi</taxon>
        <taxon>Dikarya</taxon>
        <taxon>Basidiomycota</taxon>
        <taxon>Agaricomycotina</taxon>
        <taxon>Agaricomycetes</taxon>
        <taxon>Agaricomycetidae</taxon>
        <taxon>Agaricales</taxon>
        <taxon>Marasmiineae</taxon>
        <taxon>Mycenaceae</taxon>
        <taxon>Mycena</taxon>
    </lineage>
</organism>
<dbReference type="InterPro" id="IPR002403">
    <property type="entry name" value="Cyt_P450_E_grp-IV"/>
</dbReference>
<feature type="signal peptide" evidence="10">
    <location>
        <begin position="1"/>
        <end position="24"/>
    </location>
</feature>
<name>A0AAD6ZZE0_9AGAR</name>
<comment type="similarity">
    <text evidence="2 8">Belongs to the cytochrome P450 family.</text>
</comment>
<comment type="cofactor">
    <cofactor evidence="1 7">
        <name>heme</name>
        <dbReference type="ChEBI" id="CHEBI:30413"/>
    </cofactor>
</comment>
<protein>
    <submittedName>
        <fullName evidence="11">Cytochrome P450</fullName>
    </submittedName>
</protein>
<dbReference type="GO" id="GO:0004497">
    <property type="term" value="F:monooxygenase activity"/>
    <property type="evidence" value="ECO:0007669"/>
    <property type="project" value="UniProtKB-KW"/>
</dbReference>
<keyword evidence="7 8" id="KW-0349">Heme</keyword>
<proteinExistence type="inferred from homology"/>
<evidence type="ECO:0000256" key="3">
    <source>
        <dbReference type="ARBA" id="ARBA00022723"/>
    </source>
</evidence>
<feature type="binding site" description="axial binding residue" evidence="7">
    <location>
        <position position="561"/>
    </location>
    <ligand>
        <name>heme</name>
        <dbReference type="ChEBI" id="CHEBI:30413"/>
    </ligand>
    <ligandPart>
        <name>Fe</name>
        <dbReference type="ChEBI" id="CHEBI:18248"/>
    </ligandPart>
</feature>
<feature type="transmembrane region" description="Helical" evidence="9">
    <location>
        <begin position="95"/>
        <end position="118"/>
    </location>
</feature>
<evidence type="ECO:0000256" key="8">
    <source>
        <dbReference type="RuleBase" id="RU000461"/>
    </source>
</evidence>
<dbReference type="Pfam" id="PF00067">
    <property type="entry name" value="p450"/>
    <property type="match status" value="1"/>
</dbReference>
<gene>
    <name evidence="11" type="ORF">DFH08DRAFT_1081274</name>
</gene>
<dbReference type="GO" id="GO:0005506">
    <property type="term" value="F:iron ion binding"/>
    <property type="evidence" value="ECO:0007669"/>
    <property type="project" value="InterPro"/>
</dbReference>
<dbReference type="CDD" id="cd11041">
    <property type="entry name" value="CYP503A1-like"/>
    <property type="match status" value="1"/>
</dbReference>
<evidence type="ECO:0000256" key="10">
    <source>
        <dbReference type="SAM" id="SignalP"/>
    </source>
</evidence>
<evidence type="ECO:0000256" key="7">
    <source>
        <dbReference type="PIRSR" id="PIRSR602403-1"/>
    </source>
</evidence>
<sequence>MLSLKSFLPLQASLLFAAVGPISLFSLSDDVVRHIFCLKLQIFYLRFLLKWEHLVYSLAGSVRNFRSFLPAIQSTSYYLRSVSSYFESTFLRHTFFFFIGVLAPITLLFTFLFIVASLKASKEHATVPAGLPWTGKQDDQILASMRANVRGFVKSAALYTEGYRKYSKAGLAYIVPTWTRGPQIVVPPSLGPWIAQVPDEILNAKDCTYDNVQFKYTVGHPEILSNDMIDLLIKRELTRTTGTMNVELVEEIDDSLARLFGNDGQWRKVGVFDTLTRTVGRVSSRVFVGKELCNNMEYVVSASDFARAVSVSGYILHMFPKFMRPAISWLATMPNRRHSGIAMKHLQPLIAQRITDMRAKEADPTYPWEEPDDFVTWMVRESFKRDTFHETSVHHLSYRIVLLNFGGITTTSIMVVNAILDIWSAPDVANVIAALREEAQQVLQEHGEWSKAALAKLHRLDSAIRESARVSAIGGNALARRVKVDGFTLPNGLAVAKNSTIGVSMDGIHFDPEYYDNPTVYDPFRFSRPREELAAGKTRVNEDLVTTSVHWLPFSHGLHACPGRFFAANNVKMILAQVLLDYEIQPFGTRPPNMAIGDMSVVPVDATMMVRKRV</sequence>
<evidence type="ECO:0000256" key="9">
    <source>
        <dbReference type="SAM" id="Phobius"/>
    </source>
</evidence>
<keyword evidence="5 7" id="KW-0408">Iron</keyword>
<dbReference type="Gene3D" id="1.10.630.10">
    <property type="entry name" value="Cytochrome P450"/>
    <property type="match status" value="1"/>
</dbReference>
<dbReference type="InterPro" id="IPR017972">
    <property type="entry name" value="Cyt_P450_CS"/>
</dbReference>
<keyword evidence="3 7" id="KW-0479">Metal-binding</keyword>
<dbReference type="InterPro" id="IPR036396">
    <property type="entry name" value="Cyt_P450_sf"/>
</dbReference>
<dbReference type="GO" id="GO:0020037">
    <property type="term" value="F:heme binding"/>
    <property type="evidence" value="ECO:0007669"/>
    <property type="project" value="InterPro"/>
</dbReference>
<evidence type="ECO:0000313" key="11">
    <source>
        <dbReference type="EMBL" id="KAJ7343889.1"/>
    </source>
</evidence>
<dbReference type="Proteomes" id="UP001218218">
    <property type="component" value="Unassembled WGS sequence"/>
</dbReference>
<dbReference type="PRINTS" id="PR00465">
    <property type="entry name" value="EP450IV"/>
</dbReference>
<keyword evidence="4 8" id="KW-0560">Oxidoreductase</keyword>
<evidence type="ECO:0000256" key="6">
    <source>
        <dbReference type="ARBA" id="ARBA00023033"/>
    </source>
</evidence>
<dbReference type="PANTHER" id="PTHR46206:SF1">
    <property type="entry name" value="P450, PUTATIVE (EUROFUNG)-RELATED"/>
    <property type="match status" value="1"/>
</dbReference>
<keyword evidence="9" id="KW-1133">Transmembrane helix</keyword>
<dbReference type="PANTHER" id="PTHR46206">
    <property type="entry name" value="CYTOCHROME P450"/>
    <property type="match status" value="1"/>
</dbReference>
<keyword evidence="6 8" id="KW-0503">Monooxygenase</keyword>
<evidence type="ECO:0000256" key="4">
    <source>
        <dbReference type="ARBA" id="ARBA00023002"/>
    </source>
</evidence>
<keyword evidence="9" id="KW-0812">Transmembrane</keyword>
<keyword evidence="10" id="KW-0732">Signal</keyword>
<evidence type="ECO:0000256" key="1">
    <source>
        <dbReference type="ARBA" id="ARBA00001971"/>
    </source>
</evidence>
<dbReference type="InterPro" id="IPR001128">
    <property type="entry name" value="Cyt_P450"/>
</dbReference>
<accession>A0AAD6ZZE0</accession>
<feature type="chain" id="PRO_5042201872" evidence="10">
    <location>
        <begin position="25"/>
        <end position="614"/>
    </location>
</feature>
<comment type="caution">
    <text evidence="11">The sequence shown here is derived from an EMBL/GenBank/DDBJ whole genome shotgun (WGS) entry which is preliminary data.</text>
</comment>
<dbReference type="PROSITE" id="PS00086">
    <property type="entry name" value="CYTOCHROME_P450"/>
    <property type="match status" value="1"/>
</dbReference>
<dbReference type="GO" id="GO:0016705">
    <property type="term" value="F:oxidoreductase activity, acting on paired donors, with incorporation or reduction of molecular oxygen"/>
    <property type="evidence" value="ECO:0007669"/>
    <property type="project" value="InterPro"/>
</dbReference>
<evidence type="ECO:0000256" key="2">
    <source>
        <dbReference type="ARBA" id="ARBA00010617"/>
    </source>
</evidence>
<evidence type="ECO:0000256" key="5">
    <source>
        <dbReference type="ARBA" id="ARBA00023004"/>
    </source>
</evidence>
<dbReference type="SUPFAM" id="SSF48264">
    <property type="entry name" value="Cytochrome P450"/>
    <property type="match status" value="1"/>
</dbReference>